<evidence type="ECO:0000313" key="12">
    <source>
        <dbReference type="Proteomes" id="UP000094065"/>
    </source>
</evidence>
<dbReference type="AlphaFoldDB" id="A0A1E3HNC9"/>
<evidence type="ECO:0000256" key="1">
    <source>
        <dbReference type="ARBA" id="ARBA00001723"/>
    </source>
</evidence>
<dbReference type="NCBIfam" id="NF002114">
    <property type="entry name" value="PRK00951.2-4"/>
    <property type="match status" value="1"/>
</dbReference>
<dbReference type="STRING" id="1295533.A0A1E3HNC9"/>
<dbReference type="GO" id="GO:0000105">
    <property type="term" value="P:L-histidine biosynthetic process"/>
    <property type="evidence" value="ECO:0007669"/>
    <property type="project" value="UniProtKB-UniPathway"/>
</dbReference>
<comment type="caution">
    <text evidence="11">The sequence shown here is derived from an EMBL/GenBank/DDBJ whole genome shotgun (WGS) entry which is preliminary data.</text>
</comment>
<comment type="catalytic activity">
    <reaction evidence="1 10">
        <text>D-erythro-1-(imidazol-4-yl)glycerol 3-phosphate = 3-(imidazol-4-yl)-2-oxopropyl phosphate + H2O</text>
        <dbReference type="Rhea" id="RHEA:11040"/>
        <dbReference type="ChEBI" id="CHEBI:15377"/>
        <dbReference type="ChEBI" id="CHEBI:57766"/>
        <dbReference type="ChEBI" id="CHEBI:58278"/>
        <dbReference type="EC" id="4.2.1.19"/>
    </reaction>
</comment>
<dbReference type="InterPro" id="IPR000807">
    <property type="entry name" value="ImidazoleglycerolP_deHydtase"/>
</dbReference>
<comment type="subunit">
    <text evidence="4">Homotrimer.</text>
</comment>
<evidence type="ECO:0000256" key="2">
    <source>
        <dbReference type="ARBA" id="ARBA00005047"/>
    </source>
</evidence>
<dbReference type="InterPro" id="IPR020565">
    <property type="entry name" value="ImidazoleglycerP_deHydtase_CS"/>
</dbReference>
<proteinExistence type="inferred from homology"/>
<evidence type="ECO:0000256" key="3">
    <source>
        <dbReference type="ARBA" id="ARBA00007481"/>
    </source>
</evidence>
<evidence type="ECO:0000256" key="6">
    <source>
        <dbReference type="ARBA" id="ARBA00016664"/>
    </source>
</evidence>
<gene>
    <name evidence="11" type="ORF">L202_05525</name>
</gene>
<keyword evidence="9 10" id="KW-0456">Lyase</keyword>
<dbReference type="PANTHER" id="PTHR23133:SF2">
    <property type="entry name" value="IMIDAZOLEGLYCEROL-PHOSPHATE DEHYDRATASE"/>
    <property type="match status" value="1"/>
</dbReference>
<dbReference type="Gene3D" id="3.30.230.40">
    <property type="entry name" value="Imidazole glycerol phosphate dehydratase, domain 1"/>
    <property type="match status" value="2"/>
</dbReference>
<reference evidence="11 12" key="1">
    <citation type="submission" date="2016-06" db="EMBL/GenBank/DDBJ databases">
        <title>Evolution of pathogenesis and genome organization in the Tremellales.</title>
        <authorList>
            <person name="Cuomo C."/>
            <person name="Litvintseva A."/>
            <person name="Heitman J."/>
            <person name="Chen Y."/>
            <person name="Sun S."/>
            <person name="Springer D."/>
            <person name="Dromer F."/>
            <person name="Young S."/>
            <person name="Zeng Q."/>
            <person name="Chapman S."/>
            <person name="Gujja S."/>
            <person name="Saif S."/>
            <person name="Birren B."/>
        </authorList>
    </citation>
    <scope>NUCLEOTIDE SEQUENCE [LARGE SCALE GENOMIC DNA]</scope>
    <source>
        <strain evidence="11 12">CBS 6039</strain>
    </source>
</reference>
<evidence type="ECO:0000256" key="4">
    <source>
        <dbReference type="ARBA" id="ARBA00011233"/>
    </source>
</evidence>
<protein>
    <recommendedName>
        <fullName evidence="6 10">Imidazoleglycerol-phosphate dehydratase</fullName>
        <ecNumber evidence="5 10">4.2.1.19</ecNumber>
    </recommendedName>
</protein>
<dbReference type="FunFam" id="3.30.230.40:FF:000004">
    <property type="entry name" value="Imidazoleglycerol-phosphate dehydratase"/>
    <property type="match status" value="1"/>
</dbReference>
<dbReference type="SUPFAM" id="SSF54211">
    <property type="entry name" value="Ribosomal protein S5 domain 2-like"/>
    <property type="match status" value="2"/>
</dbReference>
<dbReference type="InterPro" id="IPR020568">
    <property type="entry name" value="Ribosomal_Su5_D2-typ_SF"/>
</dbReference>
<dbReference type="OrthoDB" id="447729at2759"/>
<dbReference type="PROSITE" id="PS00955">
    <property type="entry name" value="IGP_DEHYDRATASE_2"/>
    <property type="match status" value="1"/>
</dbReference>
<dbReference type="FunFam" id="3.30.230.40:FF:000001">
    <property type="entry name" value="Imidazoleglycerol-phosphate dehydratase HisB"/>
    <property type="match status" value="1"/>
</dbReference>
<evidence type="ECO:0000313" key="11">
    <source>
        <dbReference type="EMBL" id="ODN76961.1"/>
    </source>
</evidence>
<comment type="pathway">
    <text evidence="2 10">Amino-acid biosynthesis; L-histidine biosynthesis; L-histidine from 5-phospho-alpha-D-ribose 1-diphosphate: step 6/9.</text>
</comment>
<dbReference type="GeneID" id="30156834"/>
<evidence type="ECO:0000256" key="8">
    <source>
        <dbReference type="ARBA" id="ARBA00023102"/>
    </source>
</evidence>
<keyword evidence="12" id="KW-1185">Reference proteome</keyword>
<evidence type="ECO:0000256" key="9">
    <source>
        <dbReference type="ARBA" id="ARBA00023239"/>
    </source>
</evidence>
<dbReference type="NCBIfam" id="NF002111">
    <property type="entry name" value="PRK00951.2-1"/>
    <property type="match status" value="1"/>
</dbReference>
<dbReference type="GO" id="GO:0004424">
    <property type="term" value="F:imidazoleglycerol-phosphate dehydratase activity"/>
    <property type="evidence" value="ECO:0007669"/>
    <property type="project" value="UniProtKB-EC"/>
</dbReference>
<dbReference type="InterPro" id="IPR038494">
    <property type="entry name" value="IGPD_sf"/>
</dbReference>
<organism evidence="11 12">
    <name type="scientific">Cryptococcus amylolentus CBS 6039</name>
    <dbReference type="NCBI Taxonomy" id="1295533"/>
    <lineage>
        <taxon>Eukaryota</taxon>
        <taxon>Fungi</taxon>
        <taxon>Dikarya</taxon>
        <taxon>Basidiomycota</taxon>
        <taxon>Agaricomycotina</taxon>
        <taxon>Tremellomycetes</taxon>
        <taxon>Tremellales</taxon>
        <taxon>Cryptococcaceae</taxon>
        <taxon>Cryptococcus</taxon>
    </lineage>
</organism>
<dbReference type="PROSITE" id="PS00954">
    <property type="entry name" value="IGP_DEHYDRATASE_1"/>
    <property type="match status" value="1"/>
</dbReference>
<evidence type="ECO:0000256" key="7">
    <source>
        <dbReference type="ARBA" id="ARBA00022605"/>
    </source>
</evidence>
<dbReference type="CDD" id="cd07914">
    <property type="entry name" value="IGPD"/>
    <property type="match status" value="1"/>
</dbReference>
<dbReference type="UniPathway" id="UPA00031">
    <property type="reaction ID" value="UER00011"/>
</dbReference>
<evidence type="ECO:0000256" key="10">
    <source>
        <dbReference type="RuleBase" id="RU000598"/>
    </source>
</evidence>
<keyword evidence="8 10" id="KW-0368">Histidine biosynthesis</keyword>
<evidence type="ECO:0000256" key="5">
    <source>
        <dbReference type="ARBA" id="ARBA00012075"/>
    </source>
</evidence>
<dbReference type="PANTHER" id="PTHR23133">
    <property type="entry name" value="IMIDAZOLEGLYCEROL-PHOSPHATE DEHYDRATASE HIS7"/>
    <property type="match status" value="1"/>
</dbReference>
<dbReference type="EC" id="4.2.1.19" evidence="5 10"/>
<accession>A0A1E3HNC9</accession>
<comment type="similarity">
    <text evidence="3 10">Belongs to the imidazoleglycerol-phosphate dehydratase family.</text>
</comment>
<sequence>MSDQRTATVSRNTSETSITCTIDLDHVPGVTKQVIEVSTGIGFLDHMFTALAKHGGMSLQMKCNGDLHIDDHHTAEDCALALGAAFKKALGERKGIKRYGYAYAPLDESLARAVIDISSRPFFMCHLPFTREKVGDLSTEMVSHLLQSFAFEAGVTLHVDLIRGDNNHHIAEAAFKALALAIRMAISRTGGDDVPSTKGVLAL</sequence>
<dbReference type="RefSeq" id="XP_018992335.1">
    <property type="nucleotide sequence ID" value="XM_019139844.1"/>
</dbReference>
<name>A0A1E3HNC9_9TREE</name>
<dbReference type="Pfam" id="PF00475">
    <property type="entry name" value="IGPD"/>
    <property type="match status" value="1"/>
</dbReference>
<dbReference type="EMBL" id="AWGJ01000008">
    <property type="protein sequence ID" value="ODN76961.1"/>
    <property type="molecule type" value="Genomic_DNA"/>
</dbReference>
<keyword evidence="7" id="KW-0028">Amino-acid biosynthesis</keyword>
<dbReference type="HAMAP" id="MF_00076">
    <property type="entry name" value="HisB"/>
    <property type="match status" value="1"/>
</dbReference>
<dbReference type="Proteomes" id="UP000094065">
    <property type="component" value="Unassembled WGS sequence"/>
</dbReference>